<dbReference type="RefSeq" id="WP_223994968.1">
    <property type="nucleotide sequence ID" value="NZ_CAJZAG010000015.1"/>
</dbReference>
<evidence type="ECO:0000313" key="1">
    <source>
        <dbReference type="EMBL" id="CAG9185618.1"/>
    </source>
</evidence>
<dbReference type="EMBL" id="CAJZAG010000015">
    <property type="protein sequence ID" value="CAG9185618.1"/>
    <property type="molecule type" value="Genomic_DNA"/>
</dbReference>
<keyword evidence="2" id="KW-1185">Reference proteome</keyword>
<protein>
    <submittedName>
        <fullName evidence="1">Uncharacterized protein</fullName>
    </submittedName>
</protein>
<evidence type="ECO:0000313" key="2">
    <source>
        <dbReference type="Proteomes" id="UP000706525"/>
    </source>
</evidence>
<proteinExistence type="predicted"/>
<gene>
    <name evidence="1" type="ORF">LMG32289_06013</name>
</gene>
<sequence length="109" mass="11876">MDKQAVGETETTTEGLAALTRHVVTGSIKGELDPKFIRTLAERIANEYDAMFRCGRTDGEDADDVVAAMNMLKAITDSNEGKLLSCALNRLRSADADADELERVSRDVN</sequence>
<organism evidence="1 2">
    <name type="scientific">Cupriavidus pampae</name>
    <dbReference type="NCBI Taxonomy" id="659251"/>
    <lineage>
        <taxon>Bacteria</taxon>
        <taxon>Pseudomonadati</taxon>
        <taxon>Pseudomonadota</taxon>
        <taxon>Betaproteobacteria</taxon>
        <taxon>Burkholderiales</taxon>
        <taxon>Burkholderiaceae</taxon>
        <taxon>Cupriavidus</taxon>
    </lineage>
</organism>
<comment type="caution">
    <text evidence="1">The sequence shown here is derived from an EMBL/GenBank/DDBJ whole genome shotgun (WGS) entry which is preliminary data.</text>
</comment>
<reference evidence="1 2" key="1">
    <citation type="submission" date="2021-08" db="EMBL/GenBank/DDBJ databases">
        <authorList>
            <person name="Peeters C."/>
        </authorList>
    </citation>
    <scope>NUCLEOTIDE SEQUENCE [LARGE SCALE GENOMIC DNA]</scope>
    <source>
        <strain evidence="1 2">LMG 32289</strain>
    </source>
</reference>
<accession>A0ABN7ZK91</accession>
<name>A0ABN7ZK91_9BURK</name>
<dbReference type="Proteomes" id="UP000706525">
    <property type="component" value="Unassembled WGS sequence"/>
</dbReference>